<evidence type="ECO:0000313" key="2">
    <source>
        <dbReference type="Proteomes" id="UP000037904"/>
    </source>
</evidence>
<dbReference type="AlphaFoldDB" id="A0A0N0DBA7"/>
<dbReference type="EMBL" id="JXCE01000620">
    <property type="protein sequence ID" value="KPA36507.1"/>
    <property type="molecule type" value="Genomic_DNA"/>
</dbReference>
<evidence type="ECO:0000313" key="1">
    <source>
        <dbReference type="EMBL" id="KPA36507.1"/>
    </source>
</evidence>
<name>A0A0N0DBA7_FUSLA</name>
<keyword evidence="2" id="KW-1185">Reference proteome</keyword>
<proteinExistence type="predicted"/>
<organism evidence="1 2">
    <name type="scientific">Fusarium langsethiae</name>
    <dbReference type="NCBI Taxonomy" id="179993"/>
    <lineage>
        <taxon>Eukaryota</taxon>
        <taxon>Fungi</taxon>
        <taxon>Dikarya</taxon>
        <taxon>Ascomycota</taxon>
        <taxon>Pezizomycotina</taxon>
        <taxon>Sordariomycetes</taxon>
        <taxon>Hypocreomycetidae</taxon>
        <taxon>Hypocreales</taxon>
        <taxon>Nectriaceae</taxon>
        <taxon>Fusarium</taxon>
    </lineage>
</organism>
<comment type="caution">
    <text evidence="1">The sequence shown here is derived from an EMBL/GenBank/DDBJ whole genome shotgun (WGS) entry which is preliminary data.</text>
</comment>
<sequence>MLVDRDSYTLNNHRIPGLQEPLISRHLDQACKRQNKLPTDDILLQLKEKINHLPHFKDLFERYKVNNLFAVHFLHRHSEVAHGFNMVGRTISDGRLYWTRKVANNTLDTSKVCGRKFMFDEQGWFPCEFHEGSAPDLSKVKPEFFTDFAAYLVENDLTSTFGLEYIVPELLIFNMLENNWQRYGLVISESTSVPLDDNSTVITSWGWLDSLRKRELRCVRFPDGHKKVNIEQQESLSDEESIAAFERVYLNVY</sequence>
<reference evidence="1 2" key="1">
    <citation type="submission" date="2015-04" db="EMBL/GenBank/DDBJ databases">
        <title>The draft genome sequence of Fusarium langsethiae, a T-2/HT-2 mycotoxin producer.</title>
        <authorList>
            <person name="Lysoe E."/>
            <person name="Divon H.H."/>
            <person name="Terzi V."/>
            <person name="Orru L."/>
            <person name="Lamontanara A."/>
            <person name="Kolseth A.-K."/>
            <person name="Frandsen R.J."/>
            <person name="Nielsen K."/>
            <person name="Thrane U."/>
        </authorList>
    </citation>
    <scope>NUCLEOTIDE SEQUENCE [LARGE SCALE GENOMIC DNA]</scope>
    <source>
        <strain evidence="1 2">Fl201059</strain>
    </source>
</reference>
<dbReference type="Proteomes" id="UP000037904">
    <property type="component" value="Unassembled WGS sequence"/>
</dbReference>
<accession>A0A0N0DBA7</accession>
<protein>
    <submittedName>
        <fullName evidence="1">Uncharacterized protein</fullName>
    </submittedName>
</protein>
<gene>
    <name evidence="1" type="ORF">FLAG1_10718</name>
</gene>